<reference evidence="5" key="1">
    <citation type="submission" date="2020-12" db="EMBL/GenBank/DDBJ databases">
        <authorList>
            <person name="Iha C."/>
        </authorList>
    </citation>
    <scope>NUCLEOTIDE SEQUENCE</scope>
</reference>
<feature type="region of interest" description="Disordered" evidence="3">
    <location>
        <begin position="76"/>
        <end position="123"/>
    </location>
</feature>
<evidence type="ECO:0000259" key="4">
    <source>
        <dbReference type="PROSITE" id="PS51916"/>
    </source>
</evidence>
<evidence type="ECO:0000256" key="3">
    <source>
        <dbReference type="SAM" id="MobiDB-lite"/>
    </source>
</evidence>
<proteinExistence type="predicted"/>
<evidence type="ECO:0000313" key="5">
    <source>
        <dbReference type="EMBL" id="CAD7696352.1"/>
    </source>
</evidence>
<dbReference type="InterPro" id="IPR024867">
    <property type="entry name" value="NFRKB"/>
</dbReference>
<dbReference type="OrthoDB" id="70874at2759"/>
<name>A0A8S1IMQ1_9CHLO</name>
<comment type="caution">
    <text evidence="5">The sequence shown here is derived from an EMBL/GenBank/DDBJ whole genome shotgun (WGS) entry which is preliminary data.</text>
</comment>
<keyword evidence="2" id="KW-0539">Nucleus</keyword>
<comment type="subcellular location">
    <subcellularLocation>
        <location evidence="1">Nucleus</location>
    </subcellularLocation>
</comment>
<dbReference type="GO" id="GO:0031011">
    <property type="term" value="C:Ino80 complex"/>
    <property type="evidence" value="ECO:0007669"/>
    <property type="project" value="InterPro"/>
</dbReference>
<evidence type="ECO:0000313" key="6">
    <source>
        <dbReference type="Proteomes" id="UP000708148"/>
    </source>
</evidence>
<dbReference type="InterPro" id="IPR044867">
    <property type="entry name" value="DEUBAD_dom"/>
</dbReference>
<feature type="domain" description="DEUBAD" evidence="4">
    <location>
        <begin position="487"/>
        <end position="601"/>
    </location>
</feature>
<evidence type="ECO:0000256" key="1">
    <source>
        <dbReference type="ARBA" id="ARBA00004123"/>
    </source>
</evidence>
<dbReference type="PANTHER" id="PTHR13052">
    <property type="entry name" value="NFRKB-RELATED"/>
    <property type="match status" value="1"/>
</dbReference>
<gene>
    <name evidence="5" type="ORF">OSTQU699_LOCUS1713</name>
</gene>
<protein>
    <recommendedName>
        <fullName evidence="4">DEUBAD domain-containing protein</fullName>
    </recommendedName>
</protein>
<accession>A0A8S1IMQ1</accession>
<keyword evidence="6" id="KW-1185">Reference proteome</keyword>
<dbReference type="Proteomes" id="UP000708148">
    <property type="component" value="Unassembled WGS sequence"/>
</dbReference>
<dbReference type="CDD" id="cd21865">
    <property type="entry name" value="DEUBAD_NFRKB"/>
    <property type="match status" value="1"/>
</dbReference>
<dbReference type="EMBL" id="CAJHUC010000465">
    <property type="protein sequence ID" value="CAD7696352.1"/>
    <property type="molecule type" value="Genomic_DNA"/>
</dbReference>
<feature type="compositionally biased region" description="Basic and acidic residues" evidence="3">
    <location>
        <begin position="101"/>
        <end position="111"/>
    </location>
</feature>
<sequence>MNEDPRGAPASAAPHPRLATRPVQLVWGPQSTGGIPLQVQPVRATPADRVGGLPVQIVGRGCPSFGSLPVGYDDHRGAEATAGPSSDARAVRGGLASDGDEPAKGQKEGSMHRASGPIIAPGGLSPRMAESLLRGLRIISRADGAQEGDPQLWPALVGVNNAIQGVQVPLASPSATQGPGGAQTLAEEQARHGASLGMHIPQVPRAQAAGARPGPRGVLVPATFADKGLIGQSVETKEGHGEMEAGPRPLQTAVFSTPLASQFQPIPSVKKVKVAGDPGTSEPQPGFQDPLKKSMGMWRSGLGAQIQLQDRLRPAVDVPLLAQEAPAPARSAQCVDDAPGGQGKLVANTPPALSESDRMEVGKEQVGAFELLRPACPVDKSEGHKAQPSPCTQQPCQAGVLTLEGHNAGNKEGCHDVGQRPAGTENVPAGWGKKGQGLGSQGSKPAQELGRKSGTPKSGSKLKAKAKPEGPGGVEDCCGGDVMVTVPTDLFKLGSLHDVLNLGTWHKCLNEPERKFLRQFLPEGATEEAEGLLDKLLRGKENFHFGNPVMRLWGLLVEGECHPRVVKYREGLRCLHHAEHFHALREYHNRMVTELMEMATVFEQCKNADISKKLELWNRMTAHRGTSVASSAGDGHACSTVLKNESTTELQASSCDKPSNV</sequence>
<organism evidence="5 6">
    <name type="scientific">Ostreobium quekettii</name>
    <dbReference type="NCBI Taxonomy" id="121088"/>
    <lineage>
        <taxon>Eukaryota</taxon>
        <taxon>Viridiplantae</taxon>
        <taxon>Chlorophyta</taxon>
        <taxon>core chlorophytes</taxon>
        <taxon>Ulvophyceae</taxon>
        <taxon>TCBD clade</taxon>
        <taxon>Bryopsidales</taxon>
        <taxon>Ostreobineae</taxon>
        <taxon>Ostreobiaceae</taxon>
        <taxon>Ostreobium</taxon>
    </lineage>
</organism>
<dbReference type="AlphaFoldDB" id="A0A8S1IMQ1"/>
<dbReference type="PROSITE" id="PS51916">
    <property type="entry name" value="DEUBAD"/>
    <property type="match status" value="1"/>
</dbReference>
<feature type="region of interest" description="Disordered" evidence="3">
    <location>
        <begin position="411"/>
        <end position="472"/>
    </location>
</feature>
<evidence type="ECO:0000256" key="2">
    <source>
        <dbReference type="ARBA" id="ARBA00023242"/>
    </source>
</evidence>
<dbReference type="PANTHER" id="PTHR13052:SF3">
    <property type="entry name" value="NUCLEAR FACTOR RELATED TO KAPPA-B-BINDING PROTEIN"/>
    <property type="match status" value="1"/>
</dbReference>
<feature type="region of interest" description="Disordered" evidence="3">
    <location>
        <begin position="1"/>
        <end position="22"/>
    </location>
</feature>